<organism evidence="1 2">
    <name type="scientific">Nannocystis exedens</name>
    <dbReference type="NCBI Taxonomy" id="54"/>
    <lineage>
        <taxon>Bacteria</taxon>
        <taxon>Pseudomonadati</taxon>
        <taxon>Myxococcota</taxon>
        <taxon>Polyangia</taxon>
        <taxon>Nannocystales</taxon>
        <taxon>Nannocystaceae</taxon>
        <taxon>Nannocystis</taxon>
    </lineage>
</organism>
<dbReference type="EMBL" id="FOMX01000161">
    <property type="protein sequence ID" value="SFF50960.1"/>
    <property type="molecule type" value="Genomic_DNA"/>
</dbReference>
<dbReference type="AlphaFoldDB" id="A0A1I2JAE0"/>
<proteinExistence type="predicted"/>
<gene>
    <name evidence="1" type="ORF">SAMN02745121_09235</name>
</gene>
<dbReference type="Proteomes" id="UP000199400">
    <property type="component" value="Unassembled WGS sequence"/>
</dbReference>
<accession>A0A1I2JAE0</accession>
<evidence type="ECO:0000313" key="2">
    <source>
        <dbReference type="Proteomes" id="UP000199400"/>
    </source>
</evidence>
<sequence length="63" mass="6830">MKHESGMSVVWERGYAYHPGGNQLRATSAALDDIDDPPNYTVLYSHDAHGNMTAMPNIPGGLT</sequence>
<protein>
    <recommendedName>
        <fullName evidence="3">RHS repeat-associated core domain-containing protein</fullName>
    </recommendedName>
</protein>
<keyword evidence="2" id="KW-1185">Reference proteome</keyword>
<evidence type="ECO:0000313" key="1">
    <source>
        <dbReference type="EMBL" id="SFF50960.1"/>
    </source>
</evidence>
<evidence type="ECO:0008006" key="3">
    <source>
        <dbReference type="Google" id="ProtNLM"/>
    </source>
</evidence>
<name>A0A1I2JAE0_9BACT</name>
<reference evidence="2" key="1">
    <citation type="submission" date="2016-10" db="EMBL/GenBank/DDBJ databases">
        <authorList>
            <person name="Varghese N."/>
            <person name="Submissions S."/>
        </authorList>
    </citation>
    <scope>NUCLEOTIDE SEQUENCE [LARGE SCALE GENOMIC DNA]</scope>
    <source>
        <strain evidence="2">ATCC 25963</strain>
    </source>
</reference>